<name>A0ABV0T9H5_9TELE</name>
<dbReference type="EMBL" id="JAHRIQ010025168">
    <property type="protein sequence ID" value="MEQ2229525.1"/>
    <property type="molecule type" value="Genomic_DNA"/>
</dbReference>
<sequence>MRGAVQEPVGHPPVPSLTQAHEQNFNTWEQNGSAGQHFPLHRTRTTFHIPRPQQLVVSLKAIMMLLHQIPEMLSSSSPERSNHLLTPAQGSERSHHDQRSDDWCLHWGA</sequence>
<protein>
    <submittedName>
        <fullName evidence="2">Uncharacterized protein</fullName>
    </submittedName>
</protein>
<keyword evidence="3" id="KW-1185">Reference proteome</keyword>
<feature type="compositionally biased region" description="Basic and acidic residues" evidence="1">
    <location>
        <begin position="92"/>
        <end position="109"/>
    </location>
</feature>
<evidence type="ECO:0000256" key="1">
    <source>
        <dbReference type="SAM" id="MobiDB-lite"/>
    </source>
</evidence>
<dbReference type="Proteomes" id="UP001482620">
    <property type="component" value="Unassembled WGS sequence"/>
</dbReference>
<comment type="caution">
    <text evidence="2">The sequence shown here is derived from an EMBL/GenBank/DDBJ whole genome shotgun (WGS) entry which is preliminary data.</text>
</comment>
<feature type="region of interest" description="Disordered" evidence="1">
    <location>
        <begin position="1"/>
        <end position="42"/>
    </location>
</feature>
<gene>
    <name evidence="2" type="ORF">ILYODFUR_019775</name>
</gene>
<organism evidence="2 3">
    <name type="scientific">Ilyodon furcidens</name>
    <name type="common">goldbreast splitfin</name>
    <dbReference type="NCBI Taxonomy" id="33524"/>
    <lineage>
        <taxon>Eukaryota</taxon>
        <taxon>Metazoa</taxon>
        <taxon>Chordata</taxon>
        <taxon>Craniata</taxon>
        <taxon>Vertebrata</taxon>
        <taxon>Euteleostomi</taxon>
        <taxon>Actinopterygii</taxon>
        <taxon>Neopterygii</taxon>
        <taxon>Teleostei</taxon>
        <taxon>Neoteleostei</taxon>
        <taxon>Acanthomorphata</taxon>
        <taxon>Ovalentaria</taxon>
        <taxon>Atherinomorphae</taxon>
        <taxon>Cyprinodontiformes</taxon>
        <taxon>Goodeidae</taxon>
        <taxon>Ilyodon</taxon>
    </lineage>
</organism>
<evidence type="ECO:0000313" key="3">
    <source>
        <dbReference type="Proteomes" id="UP001482620"/>
    </source>
</evidence>
<feature type="compositionally biased region" description="Polar residues" evidence="1">
    <location>
        <begin position="16"/>
        <end position="34"/>
    </location>
</feature>
<evidence type="ECO:0000313" key="2">
    <source>
        <dbReference type="EMBL" id="MEQ2229525.1"/>
    </source>
</evidence>
<proteinExistence type="predicted"/>
<accession>A0ABV0T9H5</accession>
<reference evidence="2 3" key="1">
    <citation type="submission" date="2021-06" db="EMBL/GenBank/DDBJ databases">
        <authorList>
            <person name="Palmer J.M."/>
        </authorList>
    </citation>
    <scope>NUCLEOTIDE SEQUENCE [LARGE SCALE GENOMIC DNA]</scope>
    <source>
        <strain evidence="3">if_2019</strain>
        <tissue evidence="2">Muscle</tissue>
    </source>
</reference>
<feature type="region of interest" description="Disordered" evidence="1">
    <location>
        <begin position="73"/>
        <end position="109"/>
    </location>
</feature>